<organism evidence="2 3">
    <name type="scientific">Dictyostelium purpureum</name>
    <name type="common">Slime mold</name>
    <dbReference type="NCBI Taxonomy" id="5786"/>
    <lineage>
        <taxon>Eukaryota</taxon>
        <taxon>Amoebozoa</taxon>
        <taxon>Evosea</taxon>
        <taxon>Eumycetozoa</taxon>
        <taxon>Dictyostelia</taxon>
        <taxon>Dictyosteliales</taxon>
        <taxon>Dictyosteliaceae</taxon>
        <taxon>Dictyostelium</taxon>
    </lineage>
</organism>
<evidence type="ECO:0000256" key="1">
    <source>
        <dbReference type="SAM" id="MobiDB-lite"/>
    </source>
</evidence>
<accession>F0ZNJ0</accession>
<name>F0ZNJ0_DICPU</name>
<dbReference type="PANTHER" id="PTHR39532:SF1">
    <property type="entry name" value="F-BOX DOMAIN-CONTAINING PROTEIN"/>
    <property type="match status" value="1"/>
</dbReference>
<reference evidence="3" key="1">
    <citation type="journal article" date="2011" name="Genome Biol.">
        <title>Comparative genomics of the social amoebae Dictyostelium discoideum and Dictyostelium purpureum.</title>
        <authorList>
            <consortium name="US DOE Joint Genome Institute (JGI-PGF)"/>
            <person name="Sucgang R."/>
            <person name="Kuo A."/>
            <person name="Tian X."/>
            <person name="Salerno W."/>
            <person name="Parikh A."/>
            <person name="Feasley C.L."/>
            <person name="Dalin E."/>
            <person name="Tu H."/>
            <person name="Huang E."/>
            <person name="Barry K."/>
            <person name="Lindquist E."/>
            <person name="Shapiro H."/>
            <person name="Bruce D."/>
            <person name="Schmutz J."/>
            <person name="Salamov A."/>
            <person name="Fey P."/>
            <person name="Gaudet P."/>
            <person name="Anjard C."/>
            <person name="Babu M.M."/>
            <person name="Basu S."/>
            <person name="Bushmanova Y."/>
            <person name="van der Wel H."/>
            <person name="Katoh-Kurasawa M."/>
            <person name="Dinh C."/>
            <person name="Coutinho P.M."/>
            <person name="Saito T."/>
            <person name="Elias M."/>
            <person name="Schaap P."/>
            <person name="Kay R.R."/>
            <person name="Henrissat B."/>
            <person name="Eichinger L."/>
            <person name="Rivero F."/>
            <person name="Putnam N.H."/>
            <person name="West C.M."/>
            <person name="Loomis W.F."/>
            <person name="Chisholm R.L."/>
            <person name="Shaulsky G."/>
            <person name="Strassmann J.E."/>
            <person name="Queller D.C."/>
            <person name="Kuspa A."/>
            <person name="Grigoriev I.V."/>
        </authorList>
    </citation>
    <scope>NUCLEOTIDE SEQUENCE [LARGE SCALE GENOMIC DNA]</scope>
    <source>
        <strain evidence="3">QSDP1</strain>
    </source>
</reference>
<dbReference type="OrthoDB" id="23904at2759"/>
<dbReference type="InParanoid" id="F0ZNJ0"/>
<dbReference type="GeneID" id="10499731"/>
<dbReference type="AlphaFoldDB" id="F0ZNJ0"/>
<feature type="compositionally biased region" description="Low complexity" evidence="1">
    <location>
        <begin position="125"/>
        <end position="135"/>
    </location>
</feature>
<dbReference type="OMA" id="SIRYLEW"/>
<evidence type="ECO:0000313" key="3">
    <source>
        <dbReference type="Proteomes" id="UP000001064"/>
    </source>
</evidence>
<dbReference type="EMBL" id="GL871095">
    <property type="protein sequence ID" value="EGC34484.1"/>
    <property type="molecule type" value="Genomic_DNA"/>
</dbReference>
<dbReference type="VEuPathDB" id="AmoebaDB:DICPUDRAFT_79748"/>
<gene>
    <name evidence="2" type="ORF">DICPUDRAFT_79748</name>
</gene>
<dbReference type="RefSeq" id="XP_003288973.1">
    <property type="nucleotide sequence ID" value="XM_003288925.1"/>
</dbReference>
<dbReference type="Proteomes" id="UP000001064">
    <property type="component" value="Unassembled WGS sequence"/>
</dbReference>
<dbReference type="KEGG" id="dpp:DICPUDRAFT_79748"/>
<dbReference type="PANTHER" id="PTHR39532">
    <property type="entry name" value="F-BOX DOMAIN-CONTAINING PROTEIN-RELATED"/>
    <property type="match status" value="1"/>
</dbReference>
<feature type="region of interest" description="Disordered" evidence="1">
    <location>
        <begin position="114"/>
        <end position="135"/>
    </location>
</feature>
<protein>
    <submittedName>
        <fullName evidence="2">Uncharacterized protein</fullName>
    </submittedName>
</protein>
<evidence type="ECO:0000313" key="2">
    <source>
        <dbReference type="EMBL" id="EGC34484.1"/>
    </source>
</evidence>
<sequence>MDSEILEIKYLKEVNDFSDLFYNKNSSKYQDVKINDFSHYQEIVYDYTFKNNILNKKNITNLINWFIQNPEIDLTLKNYIKNEIFVGGGIIPLDESFDIFNIFLKSSIPPSFNSNNNNNDDDDSNNSIINNNNSNNSSNNITKSMKYFSVVYFLNYHHPKMAHYIFEDYFIAFTTSIFFDKDIEIFSLLKFLNIMKTGKSFSNLFYKILIDPRLDGFIKTEKKQLLKEKVQILFNLVDNKQFFDKVTNLESTLKINNNQAELIRITKQILENKKNNGVIISNNNSSDFELIIDYQKRRNIYGNIINSNNNNNNNNNNIQNNIEEMDLDYYNHNIYLDNIIIGKIFDYIIYNESEIEKTPNKFFYERDNIPIDISYGLVSKRLLNIFSKVISGYSFPIFNKINFNSEYCMVKHPPLYLNYESIKYLPTTIENSNIKHSFSRVEELFIRLDNNQQIERNYIDNISYIYKTRYLERDYLIYPPQMPNLKRLVISNYYGYNNISNSGFINRPYNQINANDLITHIVTNDEGKHSIEFFSISIIRNFQHDANIPFIYDFSFFDHLLKNHSETLKNIEIHFSLEFMPRSCETPNFLEKHFFKYPNIKVDFILNDESVPSPFTSKNKKYKNSTLTQEQILQNVIFYKF</sequence>
<keyword evidence="3" id="KW-1185">Reference proteome</keyword>
<proteinExistence type="predicted"/>
<dbReference type="eggNOG" id="ENOG502RH6U">
    <property type="taxonomic scope" value="Eukaryota"/>
</dbReference>